<dbReference type="PROSITE" id="PS51186">
    <property type="entry name" value="GNAT"/>
    <property type="match status" value="1"/>
</dbReference>
<reference evidence="2" key="2">
    <citation type="journal article" date="2021" name="PeerJ">
        <title>Extensive microbial diversity within the chicken gut microbiome revealed by metagenomics and culture.</title>
        <authorList>
            <person name="Gilroy R."/>
            <person name="Ravi A."/>
            <person name="Getino M."/>
            <person name="Pursley I."/>
            <person name="Horton D.L."/>
            <person name="Alikhan N.F."/>
            <person name="Baker D."/>
            <person name="Gharbi K."/>
            <person name="Hall N."/>
            <person name="Watson M."/>
            <person name="Adriaenssens E.M."/>
            <person name="Foster-Nyarko E."/>
            <person name="Jarju S."/>
            <person name="Secka A."/>
            <person name="Antonio M."/>
            <person name="Oren A."/>
            <person name="Chaudhuri R.R."/>
            <person name="La Ragione R."/>
            <person name="Hildebrand F."/>
            <person name="Pallen M.J."/>
        </authorList>
    </citation>
    <scope>NUCLEOTIDE SEQUENCE</scope>
    <source>
        <strain evidence="2">ChiGjej1B1-19959</strain>
    </source>
</reference>
<dbReference type="AlphaFoldDB" id="A0A9D1IGY2"/>
<organism evidence="2 3">
    <name type="scientific">Candidatus Fimenecus excrementigallinarum</name>
    <dbReference type="NCBI Taxonomy" id="2840816"/>
    <lineage>
        <taxon>Bacteria</taxon>
        <taxon>Bacillati</taxon>
        <taxon>Bacillota</taxon>
        <taxon>Clostridia</taxon>
        <taxon>Candidatus Fimenecus</taxon>
    </lineage>
</organism>
<dbReference type="EMBL" id="DVMW01000044">
    <property type="protein sequence ID" value="HIU36526.1"/>
    <property type="molecule type" value="Genomic_DNA"/>
</dbReference>
<evidence type="ECO:0000313" key="2">
    <source>
        <dbReference type="EMBL" id="HIU36526.1"/>
    </source>
</evidence>
<protein>
    <submittedName>
        <fullName evidence="2">GNAT family N-acetyltransferase</fullName>
    </submittedName>
</protein>
<dbReference type="GO" id="GO:0016747">
    <property type="term" value="F:acyltransferase activity, transferring groups other than amino-acyl groups"/>
    <property type="evidence" value="ECO:0007669"/>
    <property type="project" value="InterPro"/>
</dbReference>
<evidence type="ECO:0000259" key="1">
    <source>
        <dbReference type="PROSITE" id="PS51186"/>
    </source>
</evidence>
<name>A0A9D1IGY2_9FIRM</name>
<sequence>MFQYRKATEEELRRLWNRTIRMHPFDRRCRAWKQAFLQLNRNNMGATFAVLHNKTPIGEGTLLFSPQADAIRGRAWLADNTHTANINALRIYKAYEGQGHISALIKEMEQYAAARGFTRLTIGVDANEARTRAIYRHWGYTEFLGEAVEDGDTVLYYAKTLSP</sequence>
<dbReference type="SUPFAM" id="SSF55729">
    <property type="entry name" value="Acyl-CoA N-acyltransferases (Nat)"/>
    <property type="match status" value="1"/>
</dbReference>
<reference evidence="2" key="1">
    <citation type="submission" date="2020-10" db="EMBL/GenBank/DDBJ databases">
        <authorList>
            <person name="Gilroy R."/>
        </authorList>
    </citation>
    <scope>NUCLEOTIDE SEQUENCE</scope>
    <source>
        <strain evidence="2">ChiGjej1B1-19959</strain>
    </source>
</reference>
<comment type="caution">
    <text evidence="2">The sequence shown here is derived from an EMBL/GenBank/DDBJ whole genome shotgun (WGS) entry which is preliminary data.</text>
</comment>
<proteinExistence type="predicted"/>
<dbReference type="Gene3D" id="3.40.630.30">
    <property type="match status" value="1"/>
</dbReference>
<dbReference type="InterPro" id="IPR000182">
    <property type="entry name" value="GNAT_dom"/>
</dbReference>
<dbReference type="Proteomes" id="UP000824071">
    <property type="component" value="Unassembled WGS sequence"/>
</dbReference>
<dbReference type="Pfam" id="PF00583">
    <property type="entry name" value="Acetyltransf_1"/>
    <property type="match status" value="1"/>
</dbReference>
<feature type="domain" description="N-acetyltransferase" evidence="1">
    <location>
        <begin position="2"/>
        <end position="162"/>
    </location>
</feature>
<dbReference type="InterPro" id="IPR016181">
    <property type="entry name" value="Acyl_CoA_acyltransferase"/>
</dbReference>
<accession>A0A9D1IGY2</accession>
<gene>
    <name evidence="2" type="ORF">IAC53_07980</name>
</gene>
<dbReference type="CDD" id="cd04301">
    <property type="entry name" value="NAT_SF"/>
    <property type="match status" value="1"/>
</dbReference>
<evidence type="ECO:0000313" key="3">
    <source>
        <dbReference type="Proteomes" id="UP000824071"/>
    </source>
</evidence>